<feature type="chain" id="PRO_5028391361" evidence="1">
    <location>
        <begin position="17"/>
        <end position="130"/>
    </location>
</feature>
<accession>A0A6V7J938</accession>
<name>A0A6V7J938_9HYME</name>
<evidence type="ECO:0000256" key="1">
    <source>
        <dbReference type="SAM" id="SignalP"/>
    </source>
</evidence>
<keyword evidence="1" id="KW-0732">Signal</keyword>
<organism evidence="2">
    <name type="scientific">Bracon brevicornis</name>
    <dbReference type="NCBI Taxonomy" id="1563983"/>
    <lineage>
        <taxon>Eukaryota</taxon>
        <taxon>Metazoa</taxon>
        <taxon>Ecdysozoa</taxon>
        <taxon>Arthropoda</taxon>
        <taxon>Hexapoda</taxon>
        <taxon>Insecta</taxon>
        <taxon>Pterygota</taxon>
        <taxon>Neoptera</taxon>
        <taxon>Endopterygota</taxon>
        <taxon>Hymenoptera</taxon>
        <taxon>Apocrita</taxon>
        <taxon>Ichneumonoidea</taxon>
        <taxon>Braconidae</taxon>
        <taxon>Braconinae</taxon>
        <taxon>Bracon</taxon>
    </lineage>
</organism>
<gene>
    <name evidence="2" type="ORF">BBRV_LOCUS46591</name>
</gene>
<proteinExistence type="predicted"/>
<feature type="signal peptide" evidence="1">
    <location>
        <begin position="1"/>
        <end position="16"/>
    </location>
</feature>
<evidence type="ECO:0000313" key="2">
    <source>
        <dbReference type="EMBL" id="CAD1548700.1"/>
    </source>
</evidence>
<dbReference type="AlphaFoldDB" id="A0A6V7J938"/>
<dbReference type="EMBL" id="CADCXW020000015">
    <property type="protein sequence ID" value="CAD1548700.1"/>
    <property type="molecule type" value="Genomic_DNA"/>
</dbReference>
<reference evidence="2" key="1">
    <citation type="submission" date="2020-07" db="EMBL/GenBank/DDBJ databases">
        <authorList>
            <person name="Ferguson B K."/>
        </authorList>
    </citation>
    <scope>NUCLEOTIDE SEQUENCE</scope>
    <source>
        <strain evidence="2">L06</strain>
    </source>
</reference>
<protein>
    <submittedName>
        <fullName evidence="2">Uncharacterized protein</fullName>
    </submittedName>
</protein>
<sequence length="130" mass="14615">MQRLVLFVLLITTVICQDQAGEPQKILPWRKTTDFRGAYKGESRYPGGVKWVLKLGTTTTIPKYDQTTKSPSQEVVVSQYNPQRIGLPVEPIVLPALPIARPSPPTLPPLPSRRYLPLPDEPSRQYLPIV</sequence>